<dbReference type="OrthoDB" id="2441748at2759"/>
<feature type="non-terminal residue" evidence="1">
    <location>
        <position position="1"/>
    </location>
</feature>
<dbReference type="EMBL" id="CAJVPK010001641">
    <property type="protein sequence ID" value="CAG8593837.1"/>
    <property type="molecule type" value="Genomic_DNA"/>
</dbReference>
<sequence length="142" mass="16179">QSSSQFAIKIYEGLNNISESDLTWREPLANQVLSDESNLIQNLSGSAKNSFMRPSHKMCVQLPSNIQDMCTDFVKNFYDGDMEANVTDDILNSLCKIWRNLAFDEEFANAQSERTYVTDVIVPLIRSSLRKLPIKKYAFLST</sequence>
<proteinExistence type="predicted"/>
<keyword evidence="2" id="KW-1185">Reference proteome</keyword>
<dbReference type="AlphaFoldDB" id="A0A9N9GB19"/>
<reference evidence="1" key="1">
    <citation type="submission" date="2021-06" db="EMBL/GenBank/DDBJ databases">
        <authorList>
            <person name="Kallberg Y."/>
            <person name="Tangrot J."/>
            <person name="Rosling A."/>
        </authorList>
    </citation>
    <scope>NUCLEOTIDE SEQUENCE</scope>
    <source>
        <strain evidence="1">AZ414A</strain>
    </source>
</reference>
<evidence type="ECO:0000313" key="2">
    <source>
        <dbReference type="Proteomes" id="UP000789706"/>
    </source>
</evidence>
<accession>A0A9N9GB19</accession>
<gene>
    <name evidence="1" type="ORF">DEBURN_LOCUS9189</name>
</gene>
<comment type="caution">
    <text evidence="1">The sequence shown here is derived from an EMBL/GenBank/DDBJ whole genome shotgun (WGS) entry which is preliminary data.</text>
</comment>
<name>A0A9N9GB19_9GLOM</name>
<dbReference type="Proteomes" id="UP000789706">
    <property type="component" value="Unassembled WGS sequence"/>
</dbReference>
<organism evidence="1 2">
    <name type="scientific">Diversispora eburnea</name>
    <dbReference type="NCBI Taxonomy" id="1213867"/>
    <lineage>
        <taxon>Eukaryota</taxon>
        <taxon>Fungi</taxon>
        <taxon>Fungi incertae sedis</taxon>
        <taxon>Mucoromycota</taxon>
        <taxon>Glomeromycotina</taxon>
        <taxon>Glomeromycetes</taxon>
        <taxon>Diversisporales</taxon>
        <taxon>Diversisporaceae</taxon>
        <taxon>Diversispora</taxon>
    </lineage>
</organism>
<evidence type="ECO:0000313" key="1">
    <source>
        <dbReference type="EMBL" id="CAG8593837.1"/>
    </source>
</evidence>
<protein>
    <submittedName>
        <fullName evidence="1">8803_t:CDS:1</fullName>
    </submittedName>
</protein>